<dbReference type="SUPFAM" id="SSF50156">
    <property type="entry name" value="PDZ domain-like"/>
    <property type="match status" value="1"/>
</dbReference>
<name>A0ABN9UAQ9_9DINO</name>
<sequence>MGNSLDGCEACVDQVFEDAESCDEDGRECLKLGFRMVVFEHSDNFGARELTFRREDSSTKFCRFSQKPLGLTFNKDKVPITITAVAPWSIAERRGVKVGMVLEVIGETDVADMDYDECFRLLVEGMKPLPGPPHESEQAS</sequence>
<dbReference type="EMBL" id="CAUYUJ010015632">
    <property type="protein sequence ID" value="CAK0856417.1"/>
    <property type="molecule type" value="Genomic_DNA"/>
</dbReference>
<evidence type="ECO:0000313" key="1">
    <source>
        <dbReference type="EMBL" id="CAK0856417.1"/>
    </source>
</evidence>
<gene>
    <name evidence="1" type="ORF">PCOR1329_LOCUS46813</name>
</gene>
<evidence type="ECO:0008006" key="3">
    <source>
        <dbReference type="Google" id="ProtNLM"/>
    </source>
</evidence>
<comment type="caution">
    <text evidence="1">The sequence shown here is derived from an EMBL/GenBank/DDBJ whole genome shotgun (WGS) entry which is preliminary data.</text>
</comment>
<proteinExistence type="predicted"/>
<accession>A0ABN9UAQ9</accession>
<protein>
    <recommendedName>
        <fullName evidence="3">PDZ domain-containing protein</fullName>
    </recommendedName>
</protein>
<keyword evidence="2" id="KW-1185">Reference proteome</keyword>
<reference evidence="1" key="1">
    <citation type="submission" date="2023-10" db="EMBL/GenBank/DDBJ databases">
        <authorList>
            <person name="Chen Y."/>
            <person name="Shah S."/>
            <person name="Dougan E. K."/>
            <person name="Thang M."/>
            <person name="Chan C."/>
        </authorList>
    </citation>
    <scope>NUCLEOTIDE SEQUENCE [LARGE SCALE GENOMIC DNA]</scope>
</reference>
<evidence type="ECO:0000313" key="2">
    <source>
        <dbReference type="Proteomes" id="UP001189429"/>
    </source>
</evidence>
<dbReference type="InterPro" id="IPR036034">
    <property type="entry name" value="PDZ_sf"/>
</dbReference>
<organism evidence="1 2">
    <name type="scientific">Prorocentrum cordatum</name>
    <dbReference type="NCBI Taxonomy" id="2364126"/>
    <lineage>
        <taxon>Eukaryota</taxon>
        <taxon>Sar</taxon>
        <taxon>Alveolata</taxon>
        <taxon>Dinophyceae</taxon>
        <taxon>Prorocentrales</taxon>
        <taxon>Prorocentraceae</taxon>
        <taxon>Prorocentrum</taxon>
    </lineage>
</organism>
<dbReference type="Proteomes" id="UP001189429">
    <property type="component" value="Unassembled WGS sequence"/>
</dbReference>
<dbReference type="Gene3D" id="2.30.42.10">
    <property type="match status" value="1"/>
</dbReference>